<protein>
    <submittedName>
        <fullName evidence="2">Dienelactone hydrolase</fullName>
    </submittedName>
</protein>
<accession>A0ABR5T809</accession>
<dbReference type="Gene3D" id="3.40.50.1820">
    <property type="entry name" value="alpha/beta hydrolase"/>
    <property type="match status" value="1"/>
</dbReference>
<proteinExistence type="predicted"/>
<keyword evidence="2" id="KW-0378">Hydrolase</keyword>
<dbReference type="PANTHER" id="PTHR22946:SF0">
    <property type="entry name" value="DIENELACTONE HYDROLASE DOMAIN-CONTAINING PROTEIN"/>
    <property type="match status" value="1"/>
</dbReference>
<dbReference type="InterPro" id="IPR029058">
    <property type="entry name" value="AB_hydrolase_fold"/>
</dbReference>
<dbReference type="RefSeq" id="WP_059646889.1">
    <property type="nucleotide sequence ID" value="NZ_CP013425.1"/>
</dbReference>
<sequence>METRTIVYECEGTPLAGYFADCAPHVEKPAILVAHEAFGMNEHIRARTRRLADLGYAAFALDMYGVEGLSLSEAVSRHIELMSAPGLMLARASAGLGLLMALPGVDRKRVAAIGFCQGGISVLELARSGAPVRCAVGFHPGLKRPAGSPDQPIQAKVLMMIGDQDPDVPPQDRAAFAAEMQGKQVDWQLHLFGGVGHAYTNPDADRLNKPGYGFNPSADERSWRMMLALFDEVFGALA</sequence>
<gene>
    <name evidence="2" type="ORF">WS72_24975</name>
</gene>
<dbReference type="GO" id="GO:0016787">
    <property type="term" value="F:hydrolase activity"/>
    <property type="evidence" value="ECO:0007669"/>
    <property type="project" value="UniProtKB-KW"/>
</dbReference>
<keyword evidence="3" id="KW-1185">Reference proteome</keyword>
<dbReference type="SUPFAM" id="SSF53474">
    <property type="entry name" value="alpha/beta-Hydrolases"/>
    <property type="match status" value="1"/>
</dbReference>
<comment type="caution">
    <text evidence="2">The sequence shown here is derived from an EMBL/GenBank/DDBJ whole genome shotgun (WGS) entry which is preliminary data.</text>
</comment>
<dbReference type="Pfam" id="PF01738">
    <property type="entry name" value="DLH"/>
    <property type="match status" value="1"/>
</dbReference>
<name>A0ABR5T809_9BURK</name>
<organism evidence="2 3">
    <name type="scientific">Burkholderia savannae</name>
    <dbReference type="NCBI Taxonomy" id="1637837"/>
    <lineage>
        <taxon>Bacteria</taxon>
        <taxon>Pseudomonadati</taxon>
        <taxon>Pseudomonadota</taxon>
        <taxon>Betaproteobacteria</taxon>
        <taxon>Burkholderiales</taxon>
        <taxon>Burkholderiaceae</taxon>
        <taxon>Burkholderia</taxon>
        <taxon>pseudomallei group</taxon>
    </lineage>
</organism>
<dbReference type="InterPro" id="IPR002925">
    <property type="entry name" value="Dienelactn_hydro"/>
</dbReference>
<evidence type="ECO:0000259" key="1">
    <source>
        <dbReference type="Pfam" id="PF01738"/>
    </source>
</evidence>
<dbReference type="Proteomes" id="UP000070255">
    <property type="component" value="Unassembled WGS sequence"/>
</dbReference>
<feature type="domain" description="Dienelactone hydrolase" evidence="1">
    <location>
        <begin position="23"/>
        <end position="233"/>
    </location>
</feature>
<reference evidence="2 3" key="1">
    <citation type="submission" date="2015-11" db="EMBL/GenBank/DDBJ databases">
        <authorList>
            <person name="Sahl J."/>
            <person name="Wagner D."/>
            <person name="Keim P."/>
        </authorList>
    </citation>
    <scope>NUCLEOTIDE SEQUENCE [LARGE SCALE GENOMIC DNA]</scope>
    <source>
        <strain evidence="2 3">BDU18</strain>
    </source>
</reference>
<evidence type="ECO:0000313" key="3">
    <source>
        <dbReference type="Proteomes" id="UP000070255"/>
    </source>
</evidence>
<dbReference type="PANTHER" id="PTHR22946">
    <property type="entry name" value="DIENELACTONE HYDROLASE DOMAIN-CONTAINING PROTEIN-RELATED"/>
    <property type="match status" value="1"/>
</dbReference>
<dbReference type="EMBL" id="LNJQ01000004">
    <property type="protein sequence ID" value="KWZ39340.1"/>
    <property type="molecule type" value="Genomic_DNA"/>
</dbReference>
<dbReference type="InterPro" id="IPR050261">
    <property type="entry name" value="FrsA_esterase"/>
</dbReference>
<evidence type="ECO:0000313" key="2">
    <source>
        <dbReference type="EMBL" id="KWZ39340.1"/>
    </source>
</evidence>